<sequence length="389" mass="43366">MEKVRLGIVGIGNMGSGHAKYLTEGAVKGAVLTAVADSSQVMLDQAVSKFGSHLKTYSSPDEMYRSGEIDGVLICTPHFDHPTEAIKALHAGLHVLIEKPAGVYTKQVREMNEAAAASDKVFGIMYNQRTNPLYAKMKDIISSGELGEVRRTNWIITNWYRSQSYYDMGGWRGTWAGEGGGVLINQDPHQLDLWQWTTGLKPKRMRAFCSFGKHRNIEVENDVTAYVEYENGASGVFVTSTFEAPGTNRYEISGERGKLVVEDGKLTFWRLRESETEFNRTFKGGFGSPECWKIDVPTAEAQDGEHQRITQNWADAILKGTKLLAPGVEGINGLMLSNAMLLSTWTNDWVDFPINEDLFYEKLQERIRESTFQKAPAEGGKVVDLKGTF</sequence>
<reference evidence="3 4" key="1">
    <citation type="submission" date="2019-01" db="EMBL/GenBank/DDBJ databases">
        <title>Genome sequencing of strain FW100M-2.</title>
        <authorList>
            <person name="Heo J."/>
            <person name="Kim S.-J."/>
            <person name="Kim J.-S."/>
            <person name="Hong S.-B."/>
            <person name="Kwon S.-W."/>
        </authorList>
    </citation>
    <scope>NUCLEOTIDE SEQUENCE [LARGE SCALE GENOMIC DNA]</scope>
    <source>
        <strain evidence="3 4">FW100M-2</strain>
    </source>
</reference>
<dbReference type="PANTHER" id="PTHR43249">
    <property type="entry name" value="UDP-N-ACETYL-2-AMINO-2-DEOXY-D-GLUCURONATE OXIDASE"/>
    <property type="match status" value="1"/>
</dbReference>
<dbReference type="GO" id="GO:0000166">
    <property type="term" value="F:nucleotide binding"/>
    <property type="evidence" value="ECO:0007669"/>
    <property type="project" value="InterPro"/>
</dbReference>
<dbReference type="InterPro" id="IPR000683">
    <property type="entry name" value="Gfo/Idh/MocA-like_OxRdtase_N"/>
</dbReference>
<feature type="domain" description="Gfo/Idh/MocA-like oxidoreductase N-terminal" evidence="1">
    <location>
        <begin position="5"/>
        <end position="123"/>
    </location>
</feature>
<dbReference type="Pfam" id="PF01408">
    <property type="entry name" value="GFO_IDH_MocA"/>
    <property type="match status" value="1"/>
</dbReference>
<dbReference type="Pfam" id="PF22725">
    <property type="entry name" value="GFO_IDH_MocA_C3"/>
    <property type="match status" value="1"/>
</dbReference>
<dbReference type="InterPro" id="IPR055170">
    <property type="entry name" value="GFO_IDH_MocA-like_dom"/>
</dbReference>
<dbReference type="RefSeq" id="WP_129443689.1">
    <property type="nucleotide sequence ID" value="NZ_CP035492.1"/>
</dbReference>
<gene>
    <name evidence="3" type="ORF">ET464_19140</name>
</gene>
<dbReference type="EMBL" id="CP035492">
    <property type="protein sequence ID" value="QAY68172.1"/>
    <property type="molecule type" value="Genomic_DNA"/>
</dbReference>
<dbReference type="KEGG" id="pprt:ET464_19140"/>
<organism evidence="3 4">
    <name type="scientific">Paenibacillus protaetiae</name>
    <dbReference type="NCBI Taxonomy" id="2509456"/>
    <lineage>
        <taxon>Bacteria</taxon>
        <taxon>Bacillati</taxon>
        <taxon>Bacillota</taxon>
        <taxon>Bacilli</taxon>
        <taxon>Bacillales</taxon>
        <taxon>Paenibacillaceae</taxon>
        <taxon>Paenibacillus</taxon>
    </lineage>
</organism>
<accession>A0A4P6EYJ2</accession>
<feature type="domain" description="GFO/IDH/MocA-like oxidoreductase" evidence="2">
    <location>
        <begin position="134"/>
        <end position="259"/>
    </location>
</feature>
<dbReference type="Gene3D" id="3.30.360.10">
    <property type="entry name" value="Dihydrodipicolinate Reductase, domain 2"/>
    <property type="match status" value="1"/>
</dbReference>
<evidence type="ECO:0000313" key="4">
    <source>
        <dbReference type="Proteomes" id="UP000293568"/>
    </source>
</evidence>
<dbReference type="InterPro" id="IPR052515">
    <property type="entry name" value="Gfo/Idh/MocA_Oxidoreductase"/>
</dbReference>
<dbReference type="AlphaFoldDB" id="A0A4P6EYJ2"/>
<dbReference type="SUPFAM" id="SSF55347">
    <property type="entry name" value="Glyceraldehyde-3-phosphate dehydrogenase-like, C-terminal domain"/>
    <property type="match status" value="1"/>
</dbReference>
<dbReference type="Gene3D" id="3.40.50.720">
    <property type="entry name" value="NAD(P)-binding Rossmann-like Domain"/>
    <property type="match status" value="1"/>
</dbReference>
<dbReference type="SUPFAM" id="SSF51735">
    <property type="entry name" value="NAD(P)-binding Rossmann-fold domains"/>
    <property type="match status" value="1"/>
</dbReference>
<proteinExistence type="predicted"/>
<keyword evidence="4" id="KW-1185">Reference proteome</keyword>
<name>A0A4P6EYJ2_9BACL</name>
<dbReference type="Proteomes" id="UP000293568">
    <property type="component" value="Chromosome"/>
</dbReference>
<dbReference type="OrthoDB" id="9815825at2"/>
<dbReference type="InterPro" id="IPR036291">
    <property type="entry name" value="NAD(P)-bd_dom_sf"/>
</dbReference>
<evidence type="ECO:0000259" key="1">
    <source>
        <dbReference type="Pfam" id="PF01408"/>
    </source>
</evidence>
<evidence type="ECO:0000259" key="2">
    <source>
        <dbReference type="Pfam" id="PF22725"/>
    </source>
</evidence>
<dbReference type="PANTHER" id="PTHR43249:SF1">
    <property type="entry name" value="D-GLUCOSIDE 3-DEHYDROGENASE"/>
    <property type="match status" value="1"/>
</dbReference>
<protein>
    <submittedName>
        <fullName evidence="3">Gfo/Idh/MocA family oxidoreductase</fullName>
    </submittedName>
</protein>
<evidence type="ECO:0000313" key="3">
    <source>
        <dbReference type="EMBL" id="QAY68172.1"/>
    </source>
</evidence>